<name>A0ABV0ZYU3_9TELE</name>
<gene>
    <name evidence="1" type="ORF">AMECASPLE_008454</name>
</gene>
<sequence length="102" mass="11312">MLRSYIGPSEAVSEAAGDSYELIGNLRQPQQEINFLQEKLSSLLPKLVQESEGSTDERLKALAPFRCVRDEDSVARRDDGTSIRLKVECGSVFYLLTCTISA</sequence>
<comment type="caution">
    <text evidence="1">The sequence shown here is derived from an EMBL/GenBank/DDBJ whole genome shotgun (WGS) entry which is preliminary data.</text>
</comment>
<organism evidence="1 2">
    <name type="scientific">Ameca splendens</name>
    <dbReference type="NCBI Taxonomy" id="208324"/>
    <lineage>
        <taxon>Eukaryota</taxon>
        <taxon>Metazoa</taxon>
        <taxon>Chordata</taxon>
        <taxon>Craniata</taxon>
        <taxon>Vertebrata</taxon>
        <taxon>Euteleostomi</taxon>
        <taxon>Actinopterygii</taxon>
        <taxon>Neopterygii</taxon>
        <taxon>Teleostei</taxon>
        <taxon>Neoteleostei</taxon>
        <taxon>Acanthomorphata</taxon>
        <taxon>Ovalentaria</taxon>
        <taxon>Atherinomorphae</taxon>
        <taxon>Cyprinodontiformes</taxon>
        <taxon>Goodeidae</taxon>
        <taxon>Ameca</taxon>
    </lineage>
</organism>
<dbReference type="EMBL" id="JAHRIP010075685">
    <property type="protein sequence ID" value="MEQ2310398.1"/>
    <property type="molecule type" value="Genomic_DNA"/>
</dbReference>
<evidence type="ECO:0000313" key="2">
    <source>
        <dbReference type="Proteomes" id="UP001469553"/>
    </source>
</evidence>
<reference evidence="1 2" key="1">
    <citation type="submission" date="2021-06" db="EMBL/GenBank/DDBJ databases">
        <authorList>
            <person name="Palmer J.M."/>
        </authorList>
    </citation>
    <scope>NUCLEOTIDE SEQUENCE [LARGE SCALE GENOMIC DNA]</scope>
    <source>
        <strain evidence="1 2">AS_MEX2019</strain>
        <tissue evidence="1">Muscle</tissue>
    </source>
</reference>
<dbReference type="Proteomes" id="UP001469553">
    <property type="component" value="Unassembled WGS sequence"/>
</dbReference>
<protein>
    <submittedName>
        <fullName evidence="1">Uncharacterized protein</fullName>
    </submittedName>
</protein>
<evidence type="ECO:0000313" key="1">
    <source>
        <dbReference type="EMBL" id="MEQ2310398.1"/>
    </source>
</evidence>
<keyword evidence="2" id="KW-1185">Reference proteome</keyword>
<proteinExistence type="predicted"/>
<accession>A0ABV0ZYU3</accession>